<dbReference type="EMBL" id="JAHMHQ010000024">
    <property type="protein sequence ID" value="KAK1624433.1"/>
    <property type="molecule type" value="Genomic_DNA"/>
</dbReference>
<evidence type="ECO:0000256" key="1">
    <source>
        <dbReference type="SAM" id="SignalP"/>
    </source>
</evidence>
<sequence length="167" mass="18172">MRFYQVQAFIIAALAASAHGLVIPDKTPIEGYGVFIPQWEFDTGLGAEKVAVNGTVEDLLEGLRPYESLDAQVLGPDMASGTSSPVLQKRDDFGDGRVLCYNFPKGLNAAARDGINLLKQIRHRRPTNQAGPGECGRMSCSENTAIWWCNELSDLFVGRQAKDSGIL</sequence>
<evidence type="ECO:0000313" key="2">
    <source>
        <dbReference type="EMBL" id="KAK1624433.1"/>
    </source>
</evidence>
<evidence type="ECO:0000313" key="3">
    <source>
        <dbReference type="Proteomes" id="UP001243989"/>
    </source>
</evidence>
<reference evidence="2" key="1">
    <citation type="submission" date="2021-06" db="EMBL/GenBank/DDBJ databases">
        <title>Comparative genomics, transcriptomics and evolutionary studies reveal genomic signatures of adaptation to plant cell wall in hemibiotrophic fungi.</title>
        <authorList>
            <consortium name="DOE Joint Genome Institute"/>
            <person name="Baroncelli R."/>
            <person name="Diaz J.F."/>
            <person name="Benocci T."/>
            <person name="Peng M."/>
            <person name="Battaglia E."/>
            <person name="Haridas S."/>
            <person name="Andreopoulos W."/>
            <person name="Labutti K."/>
            <person name="Pangilinan J."/>
            <person name="Floch G.L."/>
            <person name="Makela M.R."/>
            <person name="Henrissat B."/>
            <person name="Grigoriev I.V."/>
            <person name="Crouch J.A."/>
            <person name="De Vries R.P."/>
            <person name="Sukno S.A."/>
            <person name="Thon M.R."/>
        </authorList>
    </citation>
    <scope>NUCLEOTIDE SEQUENCE</scope>
    <source>
        <strain evidence="2">CBS 102054</strain>
    </source>
</reference>
<comment type="caution">
    <text evidence="2">The sequence shown here is derived from an EMBL/GenBank/DDBJ whole genome shotgun (WGS) entry which is preliminary data.</text>
</comment>
<dbReference type="PANTHER" id="PTHR35605">
    <property type="entry name" value="ECP2 EFFECTOR PROTEIN DOMAIN-CONTAINING PROTEIN-RELATED"/>
    <property type="match status" value="1"/>
</dbReference>
<dbReference type="RefSeq" id="XP_060440428.1">
    <property type="nucleotide sequence ID" value="XM_060592850.1"/>
</dbReference>
<proteinExistence type="predicted"/>
<name>A0AAI9ZHP1_9PEZI</name>
<dbReference type="GeneID" id="85477712"/>
<protein>
    <submittedName>
        <fullName evidence="2">Uncharacterized protein</fullName>
    </submittedName>
</protein>
<keyword evidence="3" id="KW-1185">Reference proteome</keyword>
<dbReference type="AlphaFoldDB" id="A0AAI9ZHP1"/>
<dbReference type="Proteomes" id="UP001243989">
    <property type="component" value="Unassembled WGS sequence"/>
</dbReference>
<organism evidence="2 3">
    <name type="scientific">Colletotrichum phormii</name>
    <dbReference type="NCBI Taxonomy" id="359342"/>
    <lineage>
        <taxon>Eukaryota</taxon>
        <taxon>Fungi</taxon>
        <taxon>Dikarya</taxon>
        <taxon>Ascomycota</taxon>
        <taxon>Pezizomycotina</taxon>
        <taxon>Sordariomycetes</taxon>
        <taxon>Hypocreomycetidae</taxon>
        <taxon>Glomerellales</taxon>
        <taxon>Glomerellaceae</taxon>
        <taxon>Colletotrichum</taxon>
        <taxon>Colletotrichum acutatum species complex</taxon>
    </lineage>
</organism>
<gene>
    <name evidence="2" type="ORF">BDP81DRAFT_453617</name>
</gene>
<accession>A0AAI9ZHP1</accession>
<feature type="chain" id="PRO_5042518756" evidence="1">
    <location>
        <begin position="21"/>
        <end position="167"/>
    </location>
</feature>
<keyword evidence="1" id="KW-0732">Signal</keyword>
<dbReference type="PANTHER" id="PTHR35605:SF1">
    <property type="entry name" value="ECP2 EFFECTOR PROTEIN DOMAIN-CONTAINING PROTEIN-RELATED"/>
    <property type="match status" value="1"/>
</dbReference>
<feature type="signal peptide" evidence="1">
    <location>
        <begin position="1"/>
        <end position="20"/>
    </location>
</feature>